<dbReference type="PANTHER" id="PTHR30006">
    <property type="entry name" value="THIAMINE-BINDING PERIPLASMIC PROTEIN-RELATED"/>
    <property type="match status" value="1"/>
</dbReference>
<organism evidence="3 4">
    <name type="scientific">Sphingomonas aliaeris</name>
    <dbReference type="NCBI Taxonomy" id="2759526"/>
    <lineage>
        <taxon>Bacteria</taxon>
        <taxon>Pseudomonadati</taxon>
        <taxon>Pseudomonadota</taxon>
        <taxon>Alphaproteobacteria</taxon>
        <taxon>Sphingomonadales</taxon>
        <taxon>Sphingomonadaceae</taxon>
        <taxon>Sphingomonas</taxon>
    </lineage>
</organism>
<name>A0A974S4A0_9SPHN</name>
<sequence>MRSVLFLMAAAQVAALPAHAQMRPAGYPRSYDTLIAAARTEGGLTIYGNADRAELVGVVAAFRRTYPGIAVRYADLGSLDIYRRLVSETRAKRPSADLVWSSAMALQVKLINDGYAQSYASPEKPALPSQAVWKNMGYGVTAEPIGIVYNRRLIPDASMPRSHVALERMLRVRRAAFTGKVTTFDPARSNVGYLYLAEDLAITRDTRALLRAIAATKPVLQARTEPMLAAVATGKQAIAYNVIGSYALEQAKRDRRLGVVLPTDYTIVTSRIAFIARDARAPASAKLFLDFLLSRRGQVLLAARSLWPVRLDVAARRLPIPQSRPIRVGPQLLVHLDRITRQRFLRDWQAILAGAPQP</sequence>
<proteinExistence type="predicted"/>
<gene>
    <name evidence="3" type="ORF">H5J25_00570</name>
</gene>
<keyword evidence="4" id="KW-1185">Reference proteome</keyword>
<dbReference type="Gene3D" id="3.40.190.10">
    <property type="entry name" value="Periplasmic binding protein-like II"/>
    <property type="match status" value="2"/>
</dbReference>
<dbReference type="Pfam" id="PF13416">
    <property type="entry name" value="SBP_bac_8"/>
    <property type="match status" value="1"/>
</dbReference>
<accession>A0A974S4A0</accession>
<dbReference type="AlphaFoldDB" id="A0A974S4A0"/>
<dbReference type="EMBL" id="CP061035">
    <property type="protein sequence ID" value="QQV77367.1"/>
    <property type="molecule type" value="Genomic_DNA"/>
</dbReference>
<dbReference type="SUPFAM" id="SSF53850">
    <property type="entry name" value="Periplasmic binding protein-like II"/>
    <property type="match status" value="1"/>
</dbReference>
<keyword evidence="1 2" id="KW-0732">Signal</keyword>
<reference evidence="4" key="1">
    <citation type="submission" date="2020-09" db="EMBL/GenBank/DDBJ databases">
        <title>Sphingomonas sp., a new species isolated from pork steak.</title>
        <authorList>
            <person name="Heidler von Heilborn D."/>
        </authorList>
    </citation>
    <scope>NUCLEOTIDE SEQUENCE [LARGE SCALE GENOMIC DNA]</scope>
</reference>
<evidence type="ECO:0000313" key="4">
    <source>
        <dbReference type="Proteomes" id="UP000595894"/>
    </source>
</evidence>
<dbReference type="Proteomes" id="UP000595894">
    <property type="component" value="Chromosome"/>
</dbReference>
<feature type="signal peptide" evidence="2">
    <location>
        <begin position="1"/>
        <end position="20"/>
    </location>
</feature>
<dbReference type="PANTHER" id="PTHR30006:SF25">
    <property type="entry name" value="PHOSPHOGLYCERATE TRANSPORT REGULATORY PROTEIN PGTC"/>
    <property type="match status" value="1"/>
</dbReference>
<evidence type="ECO:0000256" key="1">
    <source>
        <dbReference type="ARBA" id="ARBA00022729"/>
    </source>
</evidence>
<dbReference type="RefSeq" id="WP_202093788.1">
    <property type="nucleotide sequence ID" value="NZ_CP061035.1"/>
</dbReference>
<evidence type="ECO:0000256" key="2">
    <source>
        <dbReference type="SAM" id="SignalP"/>
    </source>
</evidence>
<dbReference type="GO" id="GO:0030288">
    <property type="term" value="C:outer membrane-bounded periplasmic space"/>
    <property type="evidence" value="ECO:0007669"/>
    <property type="project" value="TreeGrafter"/>
</dbReference>
<dbReference type="KEGG" id="sari:H5J25_00570"/>
<dbReference type="InterPro" id="IPR006059">
    <property type="entry name" value="SBP"/>
</dbReference>
<evidence type="ECO:0000313" key="3">
    <source>
        <dbReference type="EMBL" id="QQV77367.1"/>
    </source>
</evidence>
<feature type="chain" id="PRO_5037722611" evidence="2">
    <location>
        <begin position="21"/>
        <end position="358"/>
    </location>
</feature>
<protein>
    <submittedName>
        <fullName evidence="3">ABC transporter substrate-binding protein</fullName>
    </submittedName>
</protein>